<dbReference type="InterPro" id="IPR007921">
    <property type="entry name" value="CHAP_dom"/>
</dbReference>
<evidence type="ECO:0000259" key="4">
    <source>
        <dbReference type="Pfam" id="PF05257"/>
    </source>
</evidence>
<accession>A0A7G9WJZ7</accession>
<sequence>MEQIASATNEAGSAMDKFGNKSERAGNKASRGSNSTLTVAKHMMTGMVFFQAFTLLTEGVTTGLQHMALANSQANATMSALATNSLYLKDSIAAALMPAIQASIPLINLLSECLANVFNTIGMLTARIFGHAKTVTIAKKSYVDYAKTISESGNNAAEVAAKEADKAAKVAAQNDKSAAAADKHNKKLKELKRTIMGFDEINALQDKNKGEVQTPTIKTPDYSSIKDNGMPDPSTEFETVKIPGWIDKIGGMTDQVEKFIKGWWDGLTDKQKWAAKKGATAGFVIGGIIGGLLFGKKGILLGAGIGAGAGAFIGAWWEKLTTPEKWRVGIGASVGGIIGGIIGAIIFKNPKAFLAGALIGSGVGALIADWWGKLTDSQKWSTGIGAGAGSIIGGIVGGILTDGNPIGIAVGALLLGTIGGIIGDWWSGLTDSQKWQYGIGAGAGATVGGIIGGILTGGNPIGIAVGALLGGTAGAIISDLWGKLTDSQRWGVGIGATAGTVIGGIIGTIICPGIGTALGALLGGAGGIAAGKFWTDMTQKEKWSAGIGAGAGAIIGGIIGTLICPGIGTVLGGLLGSAGGTVIGKFWANMTTNQKWKVGAGATAGTVIGTIIGTLICPGIGTKLGALLGGAGGTAIATFWSTMTKKQQWNAGIGATAGTVIGGIIGTIICPGIGTVLGAMLGNTAGSIVGKFWDDLINNFKNYGAQWKAALSGDWKKLNWLQKHDTTDPDKYNAREENGFSSIFNKSGTSSHPGGPAIVNDAPGSTYRELIQYPNGKKFIPDGRNVLIPDLPVGTKIFPADVTQRMIPHYAKGTVDGNSALQATQQSITIANVFNVDGKTDSSILGESGAKVKQITDNLRTSADTRKKIVSDETDYTAKKYQEISASLNNSVPTLLKGISANVSDTSSAIQTDTNTKWNGISTFLDGKFSGISKSANTNFSAAKSFEQSNFASAERDVSSKTSRMYSNASGKFKAISSDASTYFSKVKQSAQIYMSDSDNIVNQHSKAINNNVADKIGGAINGVVAGINSVLSAVGSKATVKPISIKRYAYGSGHHPGGAALVNDQSGSTYRELVQLPSGHAFIPQGRNVLIPDLPAGSSVLPAKQTKQMFPHYANGVGDFFGTSKAVLDTFSTNMWNYLDKPEMLLHAAVDKSTAMQSINFPWNEMERSTVQFLTSHSVDFIKKQLAEFTAPGNGTVEAFLKIAEAELGYLEKGSNSSLDDKAANAGHADFTKFGRDFGMNGAAWCDMFVSWCLKRAGVDEYLSASCEDSMSHFKSANRWTNNPARGDLIFYDWDKNGTADHIGIVESIASGLVNTIEGNTSGSNGAEGVFRKRRNANSGNILGYGIPHFKSAMEAAISAVANVGSGVEQWRSLASKALMMTGHYSTHNVDLLLSQMRTESDGQVDPPDLHDVNYYAGHPSKGLMQLIPETFSTYALPGYNTNILDPLSNIIASIRYTWARYGSPDGVWGQGHGYAKGIGNIDWGGWNANGGIYDAPTLIGIGEKGKEAALPMRKESYAEIAQGIAEQQTNGNSANSSNQNELVNQVGAILAILQSNSGKPIQLHVTADLDGKSIYDSTQNYKAIDSRRYVPTH</sequence>
<organism evidence="5 6">
    <name type="scientific">Caproicibacterium amylolyticum</name>
    <dbReference type="NCBI Taxonomy" id="2766537"/>
    <lineage>
        <taxon>Bacteria</taxon>
        <taxon>Bacillati</taxon>
        <taxon>Bacillota</taxon>
        <taxon>Clostridia</taxon>
        <taxon>Eubacteriales</taxon>
        <taxon>Oscillospiraceae</taxon>
        <taxon>Caproicibacterium</taxon>
    </lineage>
</organism>
<dbReference type="Gene3D" id="1.10.530.10">
    <property type="match status" value="1"/>
</dbReference>
<dbReference type="EMBL" id="CP060696">
    <property type="protein sequence ID" value="QNO19009.1"/>
    <property type="molecule type" value="Genomic_DNA"/>
</dbReference>
<dbReference type="InterPro" id="IPR038765">
    <property type="entry name" value="Papain-like_cys_pep_sf"/>
</dbReference>
<feature type="region of interest" description="Disordered" evidence="1">
    <location>
        <begin position="209"/>
        <end position="230"/>
    </location>
</feature>
<protein>
    <submittedName>
        <fullName evidence="5">CHAP domain-containing protein</fullName>
    </submittedName>
</protein>
<dbReference type="SUPFAM" id="SSF54001">
    <property type="entry name" value="Cysteine proteinases"/>
    <property type="match status" value="1"/>
</dbReference>
<dbReference type="Pfam" id="PF05257">
    <property type="entry name" value="CHAP"/>
    <property type="match status" value="1"/>
</dbReference>
<feature type="transmembrane region" description="Helical" evidence="2">
    <location>
        <begin position="406"/>
        <end position="425"/>
    </location>
</feature>
<gene>
    <name evidence="5" type="ORF">H6X83_05150</name>
</gene>
<evidence type="ECO:0000313" key="5">
    <source>
        <dbReference type="EMBL" id="QNO19009.1"/>
    </source>
</evidence>
<name>A0A7G9WJZ7_9FIRM</name>
<feature type="transmembrane region" description="Helical" evidence="2">
    <location>
        <begin position="516"/>
        <end position="535"/>
    </location>
</feature>
<keyword evidence="6" id="KW-1185">Reference proteome</keyword>
<feature type="domain" description="Transglycosylase SLT" evidence="3">
    <location>
        <begin position="1396"/>
        <end position="1483"/>
    </location>
</feature>
<evidence type="ECO:0000313" key="6">
    <source>
        <dbReference type="Proteomes" id="UP000516046"/>
    </source>
</evidence>
<feature type="compositionally biased region" description="Polar residues" evidence="1">
    <location>
        <begin position="211"/>
        <end position="226"/>
    </location>
</feature>
<dbReference type="RefSeq" id="WP_212508079.1">
    <property type="nucleotide sequence ID" value="NZ_CP060696.1"/>
</dbReference>
<evidence type="ECO:0000256" key="2">
    <source>
        <dbReference type="SAM" id="Phobius"/>
    </source>
</evidence>
<feature type="transmembrane region" description="Helical" evidence="2">
    <location>
        <begin position="278"/>
        <end position="294"/>
    </location>
</feature>
<keyword evidence="2" id="KW-0812">Transmembrane</keyword>
<keyword evidence="2" id="KW-0472">Membrane</keyword>
<dbReference type="InterPro" id="IPR008258">
    <property type="entry name" value="Transglycosylase_SLT_dom_1"/>
</dbReference>
<feature type="transmembrane region" description="Helical" evidence="2">
    <location>
        <begin position="547"/>
        <end position="576"/>
    </location>
</feature>
<feature type="transmembrane region" description="Helical" evidence="2">
    <location>
        <begin position="300"/>
        <end position="317"/>
    </location>
</feature>
<feature type="transmembrane region" description="Helical" evidence="2">
    <location>
        <begin position="624"/>
        <end position="643"/>
    </location>
</feature>
<feature type="domain" description="Peptidase C51" evidence="4">
    <location>
        <begin position="1242"/>
        <end position="1321"/>
    </location>
</feature>
<feature type="transmembrane region" description="Helical" evidence="2">
    <location>
        <begin position="329"/>
        <end position="347"/>
    </location>
</feature>
<dbReference type="Pfam" id="PF01464">
    <property type="entry name" value="SLT"/>
    <property type="match status" value="1"/>
</dbReference>
<feature type="region of interest" description="Disordered" evidence="1">
    <location>
        <begin position="1"/>
        <end position="33"/>
    </location>
</feature>
<reference evidence="5 6" key="1">
    <citation type="submission" date="2020-08" db="EMBL/GenBank/DDBJ databases">
        <authorList>
            <person name="Ren C."/>
            <person name="Gu Y."/>
            <person name="Xu Y."/>
        </authorList>
    </citation>
    <scope>NUCLEOTIDE SEQUENCE [LARGE SCALE GENOMIC DNA]</scope>
    <source>
        <strain evidence="5 6">LBM18003</strain>
    </source>
</reference>
<feature type="transmembrane region" description="Helical" evidence="2">
    <location>
        <begin position="490"/>
        <end position="510"/>
    </location>
</feature>
<evidence type="ECO:0000259" key="3">
    <source>
        <dbReference type="Pfam" id="PF01464"/>
    </source>
</evidence>
<evidence type="ECO:0000256" key="1">
    <source>
        <dbReference type="SAM" id="MobiDB-lite"/>
    </source>
</evidence>
<dbReference type="KEGG" id="caml:H6X83_05150"/>
<keyword evidence="2" id="KW-1133">Transmembrane helix</keyword>
<dbReference type="InterPro" id="IPR023346">
    <property type="entry name" value="Lysozyme-like_dom_sf"/>
</dbReference>
<feature type="transmembrane region" description="Helical" evidence="2">
    <location>
        <begin position="437"/>
        <end position="455"/>
    </location>
</feature>
<feature type="transmembrane region" description="Helical" evidence="2">
    <location>
        <begin position="596"/>
        <end position="617"/>
    </location>
</feature>
<feature type="transmembrane region" description="Helical" evidence="2">
    <location>
        <begin position="461"/>
        <end position="478"/>
    </location>
</feature>
<dbReference type="SUPFAM" id="SSF53955">
    <property type="entry name" value="Lysozyme-like"/>
    <property type="match status" value="1"/>
</dbReference>
<feature type="compositionally biased region" description="Polar residues" evidence="1">
    <location>
        <begin position="1"/>
        <end position="11"/>
    </location>
</feature>
<feature type="transmembrane region" description="Helical" evidence="2">
    <location>
        <begin position="353"/>
        <end position="371"/>
    </location>
</feature>
<feature type="transmembrane region" description="Helical" evidence="2">
    <location>
        <begin position="383"/>
        <end position="400"/>
    </location>
</feature>
<proteinExistence type="predicted"/>
<dbReference type="Proteomes" id="UP000516046">
    <property type="component" value="Chromosome"/>
</dbReference>